<dbReference type="PANTHER" id="PTHR43537">
    <property type="entry name" value="TRANSCRIPTIONAL REGULATOR, GNTR FAMILY"/>
    <property type="match status" value="1"/>
</dbReference>
<dbReference type="STRING" id="56193.YP76_17135"/>
<organism evidence="5 6">
    <name type="scientific">Sphingobium chungbukense</name>
    <dbReference type="NCBI Taxonomy" id="56193"/>
    <lineage>
        <taxon>Bacteria</taxon>
        <taxon>Pseudomonadati</taxon>
        <taxon>Pseudomonadota</taxon>
        <taxon>Alphaproteobacteria</taxon>
        <taxon>Sphingomonadales</taxon>
        <taxon>Sphingomonadaceae</taxon>
        <taxon>Sphingobium</taxon>
    </lineage>
</organism>
<dbReference type="InterPro" id="IPR011711">
    <property type="entry name" value="GntR_C"/>
</dbReference>
<dbReference type="Proteomes" id="UP000033874">
    <property type="component" value="Unassembled WGS sequence"/>
</dbReference>
<dbReference type="InterPro" id="IPR008920">
    <property type="entry name" value="TF_FadR/GntR_C"/>
</dbReference>
<evidence type="ECO:0000256" key="3">
    <source>
        <dbReference type="ARBA" id="ARBA00023163"/>
    </source>
</evidence>
<evidence type="ECO:0000256" key="1">
    <source>
        <dbReference type="ARBA" id="ARBA00023015"/>
    </source>
</evidence>
<dbReference type="AlphaFoldDB" id="A0A0M3ASA3"/>
<dbReference type="EMBL" id="LBIC01000007">
    <property type="protein sequence ID" value="KKW91414.1"/>
    <property type="molecule type" value="Genomic_DNA"/>
</dbReference>
<dbReference type="Gene3D" id="1.10.10.10">
    <property type="entry name" value="Winged helix-like DNA-binding domain superfamily/Winged helix DNA-binding domain"/>
    <property type="match status" value="1"/>
</dbReference>
<proteinExistence type="predicted"/>
<keyword evidence="2" id="KW-0238">DNA-binding</keyword>
<dbReference type="SUPFAM" id="SSF46785">
    <property type="entry name" value="Winged helix' DNA-binding domain"/>
    <property type="match status" value="1"/>
</dbReference>
<dbReference type="GO" id="GO:0003700">
    <property type="term" value="F:DNA-binding transcription factor activity"/>
    <property type="evidence" value="ECO:0007669"/>
    <property type="project" value="InterPro"/>
</dbReference>
<gene>
    <name evidence="5" type="ORF">YP76_17135</name>
</gene>
<dbReference type="SMART" id="SM00345">
    <property type="entry name" value="HTH_GNTR"/>
    <property type="match status" value="1"/>
</dbReference>
<name>A0A0M3ASA3_9SPHN</name>
<dbReference type="CDD" id="cd07377">
    <property type="entry name" value="WHTH_GntR"/>
    <property type="match status" value="1"/>
</dbReference>
<dbReference type="SUPFAM" id="SSF48008">
    <property type="entry name" value="GntR ligand-binding domain-like"/>
    <property type="match status" value="1"/>
</dbReference>
<evidence type="ECO:0000259" key="4">
    <source>
        <dbReference type="PROSITE" id="PS50949"/>
    </source>
</evidence>
<keyword evidence="3" id="KW-0804">Transcription</keyword>
<evidence type="ECO:0000256" key="2">
    <source>
        <dbReference type="ARBA" id="ARBA00023125"/>
    </source>
</evidence>
<evidence type="ECO:0000313" key="6">
    <source>
        <dbReference type="Proteomes" id="UP000033874"/>
    </source>
</evidence>
<dbReference type="SMART" id="SM00895">
    <property type="entry name" value="FCD"/>
    <property type="match status" value="1"/>
</dbReference>
<sequence length="210" mass="23691">MNASERAYAIIRQRILDGTFPPGSQLREEEIAEACGVSRTPVRDAMRRLETEMFVERSDSNRSFVTVWKESDLEELFMLRSVLESHAAERAAKAITADVVDLLKISNNRIAEAIAKETPDIETFLKENATFHELVVGAAASERLAFMISRLVFIPVVYKTAIRYDREELHKSLSDHREITAALEAGDAEWAGAAMKSHIRRAYHAQAKRS</sequence>
<keyword evidence="1" id="KW-0805">Transcription regulation</keyword>
<dbReference type="PATRIC" id="fig|56193.3.peg.3589"/>
<accession>A0A0M3ASA3</accession>
<dbReference type="PANTHER" id="PTHR43537:SF24">
    <property type="entry name" value="GLUCONATE OPERON TRANSCRIPTIONAL REPRESSOR"/>
    <property type="match status" value="1"/>
</dbReference>
<dbReference type="RefSeq" id="WP_046764933.1">
    <property type="nucleotide sequence ID" value="NZ_LBIC01000007.1"/>
</dbReference>
<dbReference type="InterPro" id="IPR036388">
    <property type="entry name" value="WH-like_DNA-bd_sf"/>
</dbReference>
<comment type="caution">
    <text evidence="5">The sequence shown here is derived from an EMBL/GenBank/DDBJ whole genome shotgun (WGS) entry which is preliminary data.</text>
</comment>
<dbReference type="PROSITE" id="PS50949">
    <property type="entry name" value="HTH_GNTR"/>
    <property type="match status" value="1"/>
</dbReference>
<dbReference type="GO" id="GO:0003677">
    <property type="term" value="F:DNA binding"/>
    <property type="evidence" value="ECO:0007669"/>
    <property type="project" value="UniProtKB-KW"/>
</dbReference>
<dbReference type="InterPro" id="IPR000524">
    <property type="entry name" value="Tscrpt_reg_HTH_GntR"/>
</dbReference>
<dbReference type="Gene3D" id="1.20.120.530">
    <property type="entry name" value="GntR ligand-binding domain-like"/>
    <property type="match status" value="1"/>
</dbReference>
<feature type="domain" description="HTH gntR-type" evidence="4">
    <location>
        <begin position="1"/>
        <end position="68"/>
    </location>
</feature>
<dbReference type="Pfam" id="PF00392">
    <property type="entry name" value="GntR"/>
    <property type="match status" value="1"/>
</dbReference>
<dbReference type="Pfam" id="PF07729">
    <property type="entry name" value="FCD"/>
    <property type="match status" value="1"/>
</dbReference>
<dbReference type="InterPro" id="IPR036390">
    <property type="entry name" value="WH_DNA-bd_sf"/>
</dbReference>
<protein>
    <recommendedName>
        <fullName evidence="4">HTH gntR-type domain-containing protein</fullName>
    </recommendedName>
</protein>
<evidence type="ECO:0000313" key="5">
    <source>
        <dbReference type="EMBL" id="KKW91414.1"/>
    </source>
</evidence>
<keyword evidence="6" id="KW-1185">Reference proteome</keyword>
<reference evidence="5 6" key="1">
    <citation type="submission" date="2015-04" db="EMBL/GenBank/DDBJ databases">
        <title>Genome sequence of aromatic hydrocarbons-degrading Sphingobium chungbukense DJ77.</title>
        <authorList>
            <person name="Kim Y.-C."/>
            <person name="Chae J.-C."/>
        </authorList>
    </citation>
    <scope>NUCLEOTIDE SEQUENCE [LARGE SCALE GENOMIC DNA]</scope>
    <source>
        <strain evidence="5 6">DJ77</strain>
    </source>
</reference>